<evidence type="ECO:0000259" key="4">
    <source>
        <dbReference type="PROSITE" id="PS51462"/>
    </source>
</evidence>
<gene>
    <name evidence="5" type="ORF">SAMN02744040_02070</name>
</gene>
<dbReference type="GO" id="GO:0006753">
    <property type="term" value="P:nucleoside phosphate metabolic process"/>
    <property type="evidence" value="ECO:0007669"/>
    <property type="project" value="TreeGrafter"/>
</dbReference>
<name>A0A1M5T8K0_9FIRM</name>
<dbReference type="SUPFAM" id="SSF55811">
    <property type="entry name" value="Nudix"/>
    <property type="match status" value="1"/>
</dbReference>
<dbReference type="CDD" id="cd03424">
    <property type="entry name" value="NUDIX_ADPRase_Nudt5_UGPPase_Nudt14"/>
    <property type="match status" value="1"/>
</dbReference>
<sequence length="176" mass="20366">MYMLLYDGWHKIEEIIANIKGREVKREKIIIKGGVSGIVINRDNKVLLVKQYRPCVGHYTYELVAGCIDKDISNKEILLEELQEECEITKDEVISISEKPLVEYYMMCGSSDATMSIYLVKVDSKSINKKVDDVDVEEIVWVTVQEMEEMKEKGLIKDGKTIIALEKLKNYFKNDY</sequence>
<dbReference type="AlphaFoldDB" id="A0A1M5T8K0"/>
<keyword evidence="3" id="KW-0175">Coiled coil</keyword>
<accession>A0A1M5T8K0</accession>
<reference evidence="6" key="1">
    <citation type="submission" date="2016-11" db="EMBL/GenBank/DDBJ databases">
        <authorList>
            <person name="Varghese N."/>
            <person name="Submissions S."/>
        </authorList>
    </citation>
    <scope>NUCLEOTIDE SEQUENCE [LARGE SCALE GENOMIC DNA]</scope>
    <source>
        <strain evidence="6">DSM 15285</strain>
    </source>
</reference>
<evidence type="ECO:0000256" key="3">
    <source>
        <dbReference type="SAM" id="Coils"/>
    </source>
</evidence>
<protein>
    <submittedName>
        <fullName evidence="5">ADP-ribose pyrophosphatase</fullName>
    </submittedName>
</protein>
<organism evidence="5 6">
    <name type="scientific">Tepidibacter thalassicus DSM 15285</name>
    <dbReference type="NCBI Taxonomy" id="1123350"/>
    <lineage>
        <taxon>Bacteria</taxon>
        <taxon>Bacillati</taxon>
        <taxon>Bacillota</taxon>
        <taxon>Clostridia</taxon>
        <taxon>Peptostreptococcales</taxon>
        <taxon>Peptostreptococcaceae</taxon>
        <taxon>Tepidibacter</taxon>
    </lineage>
</organism>
<dbReference type="GO" id="GO:0019693">
    <property type="term" value="P:ribose phosphate metabolic process"/>
    <property type="evidence" value="ECO:0007669"/>
    <property type="project" value="TreeGrafter"/>
</dbReference>
<evidence type="ECO:0000313" key="6">
    <source>
        <dbReference type="Proteomes" id="UP000242520"/>
    </source>
</evidence>
<evidence type="ECO:0000256" key="2">
    <source>
        <dbReference type="ARBA" id="ARBA00022801"/>
    </source>
</evidence>
<dbReference type="InterPro" id="IPR015797">
    <property type="entry name" value="NUDIX_hydrolase-like_dom_sf"/>
</dbReference>
<dbReference type="Proteomes" id="UP000242520">
    <property type="component" value="Unassembled WGS sequence"/>
</dbReference>
<dbReference type="OrthoDB" id="2921084at2"/>
<dbReference type="STRING" id="1123350.SAMN02744040_02070"/>
<evidence type="ECO:0000313" key="5">
    <source>
        <dbReference type="EMBL" id="SHH47095.1"/>
    </source>
</evidence>
<dbReference type="PANTHER" id="PTHR11839:SF18">
    <property type="entry name" value="NUDIX HYDROLASE DOMAIN-CONTAINING PROTEIN"/>
    <property type="match status" value="1"/>
</dbReference>
<proteinExistence type="predicted"/>
<dbReference type="InterPro" id="IPR000086">
    <property type="entry name" value="NUDIX_hydrolase_dom"/>
</dbReference>
<keyword evidence="2" id="KW-0378">Hydrolase</keyword>
<feature type="coiled-coil region" evidence="3">
    <location>
        <begin position="72"/>
        <end position="99"/>
    </location>
</feature>
<comment type="cofactor">
    <cofactor evidence="1">
        <name>Mg(2+)</name>
        <dbReference type="ChEBI" id="CHEBI:18420"/>
    </cofactor>
</comment>
<evidence type="ECO:0000256" key="1">
    <source>
        <dbReference type="ARBA" id="ARBA00001946"/>
    </source>
</evidence>
<dbReference type="EMBL" id="FQXH01000029">
    <property type="protein sequence ID" value="SHH47095.1"/>
    <property type="molecule type" value="Genomic_DNA"/>
</dbReference>
<dbReference type="PROSITE" id="PS51462">
    <property type="entry name" value="NUDIX"/>
    <property type="match status" value="1"/>
</dbReference>
<dbReference type="GO" id="GO:0016787">
    <property type="term" value="F:hydrolase activity"/>
    <property type="evidence" value="ECO:0007669"/>
    <property type="project" value="UniProtKB-KW"/>
</dbReference>
<dbReference type="Pfam" id="PF00293">
    <property type="entry name" value="NUDIX"/>
    <property type="match status" value="1"/>
</dbReference>
<keyword evidence="6" id="KW-1185">Reference proteome</keyword>
<dbReference type="PANTHER" id="PTHR11839">
    <property type="entry name" value="UDP/ADP-SUGAR PYROPHOSPHATASE"/>
    <property type="match status" value="1"/>
</dbReference>
<feature type="domain" description="Nudix hydrolase" evidence="4">
    <location>
        <begin position="30"/>
        <end position="169"/>
    </location>
</feature>
<dbReference type="Gene3D" id="3.90.79.10">
    <property type="entry name" value="Nucleoside Triphosphate Pyrophosphohydrolase"/>
    <property type="match status" value="1"/>
</dbReference>